<evidence type="ECO:0000313" key="3">
    <source>
        <dbReference type="Proteomes" id="UP000251072"/>
    </source>
</evidence>
<reference evidence="2 3" key="1">
    <citation type="submission" date="2018-06" db="EMBL/GenBank/DDBJ databases">
        <title>Genome of strain Polynucleobacter sp. FUKU-NW-11.</title>
        <authorList>
            <person name="Hahn M.W."/>
        </authorList>
    </citation>
    <scope>NUCLEOTIDE SEQUENCE [LARGE SCALE GENOMIC DNA]</scope>
    <source>
        <strain evidence="2">FUKU-NW-11</strain>
        <strain evidence="3">FUKU-NW11</strain>
    </source>
</reference>
<dbReference type="RefSeq" id="WP_112237953.1">
    <property type="nucleotide sequence ID" value="NZ_QMCH01000003.1"/>
</dbReference>
<evidence type="ECO:0000313" key="2">
    <source>
        <dbReference type="EMBL" id="RAZ42093.1"/>
    </source>
</evidence>
<dbReference type="AlphaFoldDB" id="A0A9Q2ZVV4"/>
<name>A0A9Q2ZVV4_9BURK</name>
<dbReference type="Proteomes" id="UP000783102">
    <property type="component" value="Unassembled WGS sequence"/>
</dbReference>
<dbReference type="EMBL" id="QMCH01000003">
    <property type="protein sequence ID" value="RAZ42093.1"/>
    <property type="molecule type" value="Genomic_DNA"/>
</dbReference>
<comment type="caution">
    <text evidence="1">The sequence shown here is derived from an EMBL/GenBank/DDBJ whole genome shotgun (WGS) entry which is preliminary data.</text>
</comment>
<evidence type="ECO:0000313" key="1">
    <source>
        <dbReference type="EMBL" id="MBT8550631.1"/>
    </source>
</evidence>
<dbReference type="EMBL" id="JAANEY010000001">
    <property type="protein sequence ID" value="MBT8550631.1"/>
    <property type="molecule type" value="Genomic_DNA"/>
</dbReference>
<sequence length="124" mass="13870">MNEGMNKLNCEVGDLAITIDCRIPENMGNIVRIISADGFGQWEGHAEPLFTWNVEIATEGKALHYRLKDGSIGAFKAGPAPDKYLRRLTPPKGYLMDEFLEAEQLQIDFHEQDCLESADSLQSL</sequence>
<keyword evidence="3" id="KW-1185">Reference proteome</keyword>
<organism evidence="1 4">
    <name type="scientific">Polynucleobacter paneuropaeus</name>
    <dbReference type="NCBI Taxonomy" id="2527775"/>
    <lineage>
        <taxon>Bacteria</taxon>
        <taxon>Pseudomonadati</taxon>
        <taxon>Pseudomonadota</taxon>
        <taxon>Betaproteobacteria</taxon>
        <taxon>Burkholderiales</taxon>
        <taxon>Burkholderiaceae</taxon>
        <taxon>Polynucleobacter</taxon>
    </lineage>
</organism>
<proteinExistence type="predicted"/>
<gene>
    <name evidence="2" type="ORF">DP176_05835</name>
    <name evidence="1" type="ORF">G6731_01460</name>
</gene>
<evidence type="ECO:0000313" key="4">
    <source>
        <dbReference type="Proteomes" id="UP000783102"/>
    </source>
</evidence>
<protein>
    <submittedName>
        <fullName evidence="1">Uncharacterized protein</fullName>
    </submittedName>
</protein>
<accession>A0A9Q2ZVV4</accession>
<dbReference type="Proteomes" id="UP000251072">
    <property type="component" value="Unassembled WGS sequence"/>
</dbReference>
<reference evidence="1" key="2">
    <citation type="journal article" date="2021" name="Genome Biol. Evol.">
        <title>Continental-Scale Gene Flow Prevents Allopatric Divergence of Pelagic Freshwater Bacteria.</title>
        <authorList>
            <person name="Hoetzinger M."/>
            <person name="Pitt A."/>
            <person name="Huemer A."/>
            <person name="Hahn M.W."/>
        </authorList>
    </citation>
    <scope>NUCLEOTIDE SEQUENCE</scope>
    <source>
        <strain evidence="1">SM1-W8</strain>
    </source>
</reference>